<dbReference type="Proteomes" id="UP000653343">
    <property type="component" value="Unassembled WGS sequence"/>
</dbReference>
<evidence type="ECO:0000313" key="3">
    <source>
        <dbReference type="Proteomes" id="UP000653343"/>
    </source>
</evidence>
<feature type="domain" description="Anti-bacteriophage protein A/HamA C-terminal" evidence="1">
    <location>
        <begin position="35"/>
        <end position="323"/>
    </location>
</feature>
<sequence>MAEKEEELLQLKLGLEGLLDPVKLSQHVAVAAVSQPPSKPSTTLMHVRFVEDKADVAKLAAYLWSAAQNYSLSRRRREEIRAQIEAAPGGDLSAFTLVTNAVRDAFMEFNNEYPHRSSEVGELLAYCIALEQLGAAQLLAKMALKTNNNMPVHGLDGIHGKVENGWLVLYFLESKLSGSANAGAKEFAKSVAGFSNNSKQYQREYQLVKELGNLDALSPDDKKIALEYFDIFGSSDKHRRERYVGVILYSDPKSYNSLPEVKDEQEPGFHEKVFSEEYAKQLGAHQASALKHIENENGNAEKCRVYFVAVPDADDLRNLLYKAMGYVPLGKATNKSVVPVVKNASAMTKTVLTSKKNAVKKSPK</sequence>
<evidence type="ECO:0000313" key="2">
    <source>
        <dbReference type="EMBL" id="GGX33875.1"/>
    </source>
</evidence>
<proteinExistence type="predicted"/>
<reference evidence="3" key="1">
    <citation type="journal article" date="2019" name="Int. J. Syst. Evol. Microbiol.">
        <title>The Global Catalogue of Microorganisms (GCM) 10K type strain sequencing project: providing services to taxonomists for standard genome sequencing and annotation.</title>
        <authorList>
            <consortium name="The Broad Institute Genomics Platform"/>
            <consortium name="The Broad Institute Genome Sequencing Center for Infectious Disease"/>
            <person name="Wu L."/>
            <person name="Ma J."/>
        </authorList>
    </citation>
    <scope>NUCLEOTIDE SEQUENCE [LARGE SCALE GENOMIC DNA]</scope>
    <source>
        <strain evidence="3">KCTC 23917</strain>
    </source>
</reference>
<name>A0ABQ2XUN6_9BURK</name>
<keyword evidence="3" id="KW-1185">Reference proteome</keyword>
<evidence type="ECO:0000259" key="1">
    <source>
        <dbReference type="Pfam" id="PF08878"/>
    </source>
</evidence>
<comment type="caution">
    <text evidence="2">The sequence shown here is derived from an EMBL/GenBank/DDBJ whole genome shotgun (WGS) entry which is preliminary data.</text>
</comment>
<organism evidence="2 3">
    <name type="scientific">Undibacterium squillarum</name>
    <dbReference type="NCBI Taxonomy" id="1131567"/>
    <lineage>
        <taxon>Bacteria</taxon>
        <taxon>Pseudomonadati</taxon>
        <taxon>Pseudomonadota</taxon>
        <taxon>Betaproteobacteria</taxon>
        <taxon>Burkholderiales</taxon>
        <taxon>Oxalobacteraceae</taxon>
        <taxon>Undibacterium</taxon>
    </lineage>
</organism>
<dbReference type="EMBL" id="BMYU01000002">
    <property type="protein sequence ID" value="GGX33875.1"/>
    <property type="molecule type" value="Genomic_DNA"/>
</dbReference>
<gene>
    <name evidence="2" type="ORF">GCM10010946_08680</name>
</gene>
<dbReference type="RefSeq" id="WP_189355832.1">
    <property type="nucleotide sequence ID" value="NZ_BMYU01000002.1"/>
</dbReference>
<accession>A0ABQ2XUN6</accession>
<dbReference type="Pfam" id="PF08878">
    <property type="entry name" value="HamA"/>
    <property type="match status" value="1"/>
</dbReference>
<protein>
    <recommendedName>
        <fullName evidence="1">Anti-bacteriophage protein A/HamA C-terminal domain-containing protein</fullName>
    </recommendedName>
</protein>
<dbReference type="InterPro" id="IPR014976">
    <property type="entry name" value="AbpA_HamA_C"/>
</dbReference>